<keyword evidence="2" id="KW-1185">Reference proteome</keyword>
<name>A0A1D1VNY6_RAMVA</name>
<accession>A0A1D1VNY6</accession>
<dbReference type="Proteomes" id="UP000186922">
    <property type="component" value="Unassembled WGS sequence"/>
</dbReference>
<organism evidence="1 2">
    <name type="scientific">Ramazzottius varieornatus</name>
    <name type="common">Water bear</name>
    <name type="synonym">Tardigrade</name>
    <dbReference type="NCBI Taxonomy" id="947166"/>
    <lineage>
        <taxon>Eukaryota</taxon>
        <taxon>Metazoa</taxon>
        <taxon>Ecdysozoa</taxon>
        <taxon>Tardigrada</taxon>
        <taxon>Eutardigrada</taxon>
        <taxon>Parachela</taxon>
        <taxon>Hypsibioidea</taxon>
        <taxon>Ramazzottiidae</taxon>
        <taxon>Ramazzottius</taxon>
    </lineage>
</organism>
<sequence length="149" mass="17093">MLLVERGKPLLTPWTNEVVADFVTRLASEARKLPWVNLPTPLTMADEISAVEVKWIISSYRWKGFGIPAMYAICQLVPVGFSLEKNYSWLNSPEINERREMWLDSGDLSHSSFCGAIVDLLKREDYKPLAANLAHYFCDDMLFVQYLFA</sequence>
<dbReference type="AlphaFoldDB" id="A0A1D1VNY6"/>
<reference evidence="1 2" key="1">
    <citation type="journal article" date="2016" name="Nat. Commun.">
        <title>Extremotolerant tardigrade genome and improved radiotolerance of human cultured cells by tardigrade-unique protein.</title>
        <authorList>
            <person name="Hashimoto T."/>
            <person name="Horikawa D.D."/>
            <person name="Saito Y."/>
            <person name="Kuwahara H."/>
            <person name="Kozuka-Hata H."/>
            <person name="Shin-I T."/>
            <person name="Minakuchi Y."/>
            <person name="Ohishi K."/>
            <person name="Motoyama A."/>
            <person name="Aizu T."/>
            <person name="Enomoto A."/>
            <person name="Kondo K."/>
            <person name="Tanaka S."/>
            <person name="Hara Y."/>
            <person name="Koshikawa S."/>
            <person name="Sagara H."/>
            <person name="Miura T."/>
            <person name="Yokobori S."/>
            <person name="Miyagawa K."/>
            <person name="Suzuki Y."/>
            <person name="Kubo T."/>
            <person name="Oyama M."/>
            <person name="Kohara Y."/>
            <person name="Fujiyama A."/>
            <person name="Arakawa K."/>
            <person name="Katayama T."/>
            <person name="Toyoda A."/>
            <person name="Kunieda T."/>
        </authorList>
    </citation>
    <scope>NUCLEOTIDE SEQUENCE [LARGE SCALE GENOMIC DNA]</scope>
    <source>
        <strain evidence="1 2">YOKOZUNA-1</strain>
    </source>
</reference>
<evidence type="ECO:0000313" key="1">
    <source>
        <dbReference type="EMBL" id="GAV02546.1"/>
    </source>
</evidence>
<protein>
    <submittedName>
        <fullName evidence="1">Uncharacterized protein</fullName>
    </submittedName>
</protein>
<evidence type="ECO:0000313" key="2">
    <source>
        <dbReference type="Proteomes" id="UP000186922"/>
    </source>
</evidence>
<gene>
    <name evidence="1" type="primary">RvY_13093-1</name>
    <name evidence="1" type="synonym">RvY_13093.1</name>
    <name evidence="1" type="ORF">RvY_13093</name>
</gene>
<proteinExistence type="predicted"/>
<dbReference type="EMBL" id="BDGG01000008">
    <property type="protein sequence ID" value="GAV02546.1"/>
    <property type="molecule type" value="Genomic_DNA"/>
</dbReference>
<comment type="caution">
    <text evidence="1">The sequence shown here is derived from an EMBL/GenBank/DDBJ whole genome shotgun (WGS) entry which is preliminary data.</text>
</comment>